<proteinExistence type="predicted"/>
<organism evidence="2 3">
    <name type="scientific">Physocladia obscura</name>
    <dbReference type="NCBI Taxonomy" id="109957"/>
    <lineage>
        <taxon>Eukaryota</taxon>
        <taxon>Fungi</taxon>
        <taxon>Fungi incertae sedis</taxon>
        <taxon>Chytridiomycota</taxon>
        <taxon>Chytridiomycota incertae sedis</taxon>
        <taxon>Chytridiomycetes</taxon>
        <taxon>Chytridiales</taxon>
        <taxon>Chytriomycetaceae</taxon>
        <taxon>Physocladia</taxon>
    </lineage>
</organism>
<protein>
    <submittedName>
        <fullName evidence="2">Uncharacterized protein</fullName>
    </submittedName>
</protein>
<feature type="compositionally biased region" description="Pro residues" evidence="1">
    <location>
        <begin position="187"/>
        <end position="199"/>
    </location>
</feature>
<feature type="region of interest" description="Disordered" evidence="1">
    <location>
        <begin position="78"/>
        <end position="141"/>
    </location>
</feature>
<evidence type="ECO:0000313" key="2">
    <source>
        <dbReference type="EMBL" id="KAJ3110077.1"/>
    </source>
</evidence>
<feature type="region of interest" description="Disordered" evidence="1">
    <location>
        <begin position="39"/>
        <end position="58"/>
    </location>
</feature>
<evidence type="ECO:0000313" key="3">
    <source>
        <dbReference type="Proteomes" id="UP001211907"/>
    </source>
</evidence>
<dbReference type="Proteomes" id="UP001211907">
    <property type="component" value="Unassembled WGS sequence"/>
</dbReference>
<keyword evidence="3" id="KW-1185">Reference proteome</keyword>
<feature type="region of interest" description="Disordered" evidence="1">
    <location>
        <begin position="176"/>
        <end position="199"/>
    </location>
</feature>
<comment type="caution">
    <text evidence="2">The sequence shown here is derived from an EMBL/GenBank/DDBJ whole genome shotgun (WGS) entry which is preliminary data.</text>
</comment>
<feature type="compositionally biased region" description="Basic and acidic residues" evidence="1">
    <location>
        <begin position="129"/>
        <end position="141"/>
    </location>
</feature>
<gene>
    <name evidence="2" type="ORF">HK100_003164</name>
</gene>
<name>A0AAD5X9L0_9FUNG</name>
<reference evidence="2" key="1">
    <citation type="submission" date="2020-05" db="EMBL/GenBank/DDBJ databases">
        <title>Phylogenomic resolution of chytrid fungi.</title>
        <authorList>
            <person name="Stajich J.E."/>
            <person name="Amses K."/>
            <person name="Simmons R."/>
            <person name="Seto K."/>
            <person name="Myers J."/>
            <person name="Bonds A."/>
            <person name="Quandt C.A."/>
            <person name="Barry K."/>
            <person name="Liu P."/>
            <person name="Grigoriev I."/>
            <person name="Longcore J.E."/>
            <person name="James T.Y."/>
        </authorList>
    </citation>
    <scope>NUCLEOTIDE SEQUENCE</scope>
    <source>
        <strain evidence="2">JEL0513</strain>
    </source>
</reference>
<sequence length="208" mass="23790">MTTSTENIDTKEELSPDAIPSAAPRGHWVWIPEDEESSVPIAQYQSTESPPAGEFKIRFDQKVKGDDYAGEYIWKWAGGYRGHGHRGQRHKRSHSRTRRDNSRTRHTGKHRSHSSDSSSSSSDSDSEDEVGRSAEHDERIAYKLQKKEYKDQMKEYEKAVKLQHHDYKNQLREQFRGARSRSTFSGPPVPPVPPAPPLPPFIFAQTFS</sequence>
<feature type="compositionally biased region" description="Basic residues" evidence="1">
    <location>
        <begin position="82"/>
        <end position="97"/>
    </location>
</feature>
<evidence type="ECO:0000256" key="1">
    <source>
        <dbReference type="SAM" id="MobiDB-lite"/>
    </source>
</evidence>
<dbReference type="EMBL" id="JADGJH010001773">
    <property type="protein sequence ID" value="KAJ3110077.1"/>
    <property type="molecule type" value="Genomic_DNA"/>
</dbReference>
<accession>A0AAD5X9L0</accession>
<dbReference type="AlphaFoldDB" id="A0AAD5X9L0"/>
<feature type="non-terminal residue" evidence="2">
    <location>
        <position position="208"/>
    </location>
</feature>
<feature type="region of interest" description="Disordered" evidence="1">
    <location>
        <begin position="1"/>
        <end position="27"/>
    </location>
</feature>